<dbReference type="AlphaFoldDB" id="A0A1J5TI71"/>
<dbReference type="InterPro" id="IPR003848">
    <property type="entry name" value="DUF218"/>
</dbReference>
<sequence length="240" mass="25982">MNTPSLLTGEDLAAAGLLHAYLSAHRPLPEWMDADAVIGFGHFDLRIARRCADLRSAGRARLIVLTGGIGAGTADLGMPEADAFAAEIARSRPGVAASAIIRENQSTNTSENIRFTADLLLRQHPQGAFGRGLHSAILVATPARMRRVWLTFRELVPEVEAWCMPPESNYATDELLYRTKGQDLVATLLGELDRLVLYPDRGWIVREDIPPHVAAAAARLGWVAPARAGHPNRSDPVTVG</sequence>
<dbReference type="InterPro" id="IPR051599">
    <property type="entry name" value="Cell_Envelope_Assoc"/>
</dbReference>
<dbReference type="InterPro" id="IPR014729">
    <property type="entry name" value="Rossmann-like_a/b/a_fold"/>
</dbReference>
<feature type="domain" description="DUF218" evidence="1">
    <location>
        <begin position="47"/>
        <end position="167"/>
    </location>
</feature>
<organism evidence="2">
    <name type="scientific">mine drainage metagenome</name>
    <dbReference type="NCBI Taxonomy" id="410659"/>
    <lineage>
        <taxon>unclassified sequences</taxon>
        <taxon>metagenomes</taxon>
        <taxon>ecological metagenomes</taxon>
    </lineage>
</organism>
<evidence type="ECO:0000259" key="1">
    <source>
        <dbReference type="Pfam" id="PF02698"/>
    </source>
</evidence>
<dbReference type="Pfam" id="PF02698">
    <property type="entry name" value="DUF218"/>
    <property type="match status" value="1"/>
</dbReference>
<dbReference type="Gene3D" id="3.40.50.620">
    <property type="entry name" value="HUPs"/>
    <property type="match status" value="1"/>
</dbReference>
<reference evidence="2" key="1">
    <citation type="submission" date="2016-10" db="EMBL/GenBank/DDBJ databases">
        <title>Sequence of Gallionella enrichment culture.</title>
        <authorList>
            <person name="Poehlein A."/>
            <person name="Muehling M."/>
            <person name="Daniel R."/>
        </authorList>
    </citation>
    <scope>NUCLEOTIDE SEQUENCE</scope>
</reference>
<dbReference type="EMBL" id="MLJW01000014">
    <property type="protein sequence ID" value="OIR13396.1"/>
    <property type="molecule type" value="Genomic_DNA"/>
</dbReference>
<comment type="caution">
    <text evidence="2">The sequence shown here is derived from an EMBL/GenBank/DDBJ whole genome shotgun (WGS) entry which is preliminary data.</text>
</comment>
<gene>
    <name evidence="2" type="ORF">GALL_52090</name>
</gene>
<dbReference type="PANTHER" id="PTHR30336:SF20">
    <property type="entry name" value="DUF218 DOMAIN-CONTAINING PROTEIN"/>
    <property type="match status" value="1"/>
</dbReference>
<name>A0A1J5TI71_9ZZZZ</name>
<dbReference type="CDD" id="cd06259">
    <property type="entry name" value="YdcF-like"/>
    <property type="match status" value="1"/>
</dbReference>
<dbReference type="GO" id="GO:0005886">
    <property type="term" value="C:plasma membrane"/>
    <property type="evidence" value="ECO:0007669"/>
    <property type="project" value="TreeGrafter"/>
</dbReference>
<dbReference type="PANTHER" id="PTHR30336">
    <property type="entry name" value="INNER MEMBRANE PROTEIN, PROBABLE PERMEASE"/>
    <property type="match status" value="1"/>
</dbReference>
<evidence type="ECO:0000313" key="2">
    <source>
        <dbReference type="EMBL" id="OIR13396.1"/>
    </source>
</evidence>
<accession>A0A1J5TI71</accession>
<protein>
    <recommendedName>
        <fullName evidence="1">DUF218 domain-containing protein</fullName>
    </recommendedName>
</protein>
<proteinExistence type="predicted"/>